<dbReference type="InterPro" id="IPR001242">
    <property type="entry name" value="Condensation_dom"/>
</dbReference>
<dbReference type="EMBL" id="JAUSQU010000001">
    <property type="protein sequence ID" value="MDP9850018.1"/>
    <property type="molecule type" value="Genomic_DNA"/>
</dbReference>
<name>A0ABT9QTG9_9ACTN</name>
<evidence type="ECO:0000313" key="2">
    <source>
        <dbReference type="EMBL" id="MDP9850018.1"/>
    </source>
</evidence>
<dbReference type="Gene3D" id="3.30.559.10">
    <property type="entry name" value="Chloramphenicol acetyltransferase-like domain"/>
    <property type="match status" value="1"/>
</dbReference>
<sequence>MTAGLTSPRPEAGARTRDEDLLAGLPAHKRDLARLLLQARAPVPAHPVPREKNGPVPATPTQARLWRHAGGAPSAGTGSHAVRLRGPLDPGTLATALTTVLGRHEALRTRLADGPGGPLQSVSAEPYLRLRTLDLSDVSAANRAAETARQVARSAGRALDLASGESTRFRLLRLGEDDHVLILAAHLAVFDGWSSAVFLKDLSDAYRGRVCAPPALQFPDFAAWQHRWLDGPGGTAELDHWRQALAGLPAVRPERGFDRGHLPVGLDPKATSAGFALGSAEGATPFMTLLAALAVVLARRGERRGDGRDVVVGTPMAGRVFPGMEDMVGQFTTVVPIRVDCSGRPSFRALLRRVRAAVADALAHQRLPVDTLFGEGTDRSVPPYSVLFALHNYPAVPLDLPGIEVSQVPGPPARHLELYSPVPAGTLACVGLVERDGRVSGTAEYNRLAATAAEVGDLVDGIGDVLSAAVGEPESALLT</sequence>
<protein>
    <recommendedName>
        <fullName evidence="1">Condensation domain-containing protein</fullName>
    </recommendedName>
</protein>
<dbReference type="Pfam" id="PF00668">
    <property type="entry name" value="Condensation"/>
    <property type="match status" value="1"/>
</dbReference>
<feature type="domain" description="Condensation" evidence="1">
    <location>
        <begin position="55"/>
        <end position="377"/>
    </location>
</feature>
<gene>
    <name evidence="2" type="ORF">J2853_009229</name>
</gene>
<dbReference type="InterPro" id="IPR023213">
    <property type="entry name" value="CAT-like_dom_sf"/>
</dbReference>
<reference evidence="2 3" key="1">
    <citation type="submission" date="2023-07" db="EMBL/GenBank/DDBJ databases">
        <title>Sequencing the genomes of 1000 actinobacteria strains.</title>
        <authorList>
            <person name="Klenk H.-P."/>
        </authorList>
    </citation>
    <scope>NUCLEOTIDE SEQUENCE [LARGE SCALE GENOMIC DNA]</scope>
    <source>
        <strain evidence="2 3">DSM 46740</strain>
    </source>
</reference>
<dbReference type="PANTHER" id="PTHR45527:SF1">
    <property type="entry name" value="FATTY ACID SYNTHASE"/>
    <property type="match status" value="1"/>
</dbReference>
<accession>A0ABT9QTG9</accession>
<dbReference type="RefSeq" id="WP_307568177.1">
    <property type="nucleotide sequence ID" value="NZ_JAUSQU010000001.1"/>
</dbReference>
<keyword evidence="3" id="KW-1185">Reference proteome</keyword>
<dbReference type="SUPFAM" id="SSF52777">
    <property type="entry name" value="CoA-dependent acyltransferases"/>
    <property type="match status" value="2"/>
</dbReference>
<dbReference type="Proteomes" id="UP001225356">
    <property type="component" value="Unassembled WGS sequence"/>
</dbReference>
<comment type="caution">
    <text evidence="2">The sequence shown here is derived from an EMBL/GenBank/DDBJ whole genome shotgun (WGS) entry which is preliminary data.</text>
</comment>
<evidence type="ECO:0000259" key="1">
    <source>
        <dbReference type="Pfam" id="PF00668"/>
    </source>
</evidence>
<organism evidence="2 3">
    <name type="scientific">Streptosporangium lutulentum</name>
    <dbReference type="NCBI Taxonomy" id="1461250"/>
    <lineage>
        <taxon>Bacteria</taxon>
        <taxon>Bacillati</taxon>
        <taxon>Actinomycetota</taxon>
        <taxon>Actinomycetes</taxon>
        <taxon>Streptosporangiales</taxon>
        <taxon>Streptosporangiaceae</taxon>
        <taxon>Streptosporangium</taxon>
    </lineage>
</organism>
<proteinExistence type="predicted"/>
<dbReference type="Gene3D" id="3.30.559.30">
    <property type="entry name" value="Nonribosomal peptide synthetase, condensation domain"/>
    <property type="match status" value="1"/>
</dbReference>
<evidence type="ECO:0000313" key="3">
    <source>
        <dbReference type="Proteomes" id="UP001225356"/>
    </source>
</evidence>
<dbReference type="PANTHER" id="PTHR45527">
    <property type="entry name" value="NONRIBOSOMAL PEPTIDE SYNTHETASE"/>
    <property type="match status" value="1"/>
</dbReference>